<dbReference type="GO" id="GO:0003676">
    <property type="term" value="F:nucleic acid binding"/>
    <property type="evidence" value="ECO:0007669"/>
    <property type="project" value="InterPro"/>
</dbReference>
<dbReference type="PIRSF" id="PIRSF004553">
    <property type="entry name" value="CHP00095"/>
    <property type="match status" value="1"/>
</dbReference>
<evidence type="ECO:0000313" key="4">
    <source>
        <dbReference type="Proteomes" id="UP000807825"/>
    </source>
</evidence>
<proteinExistence type="predicted"/>
<evidence type="ECO:0000313" key="3">
    <source>
        <dbReference type="EMBL" id="MBI5251338.1"/>
    </source>
</evidence>
<keyword evidence="2 3" id="KW-0808">Transferase</keyword>
<keyword evidence="1 3" id="KW-0489">Methyltransferase</keyword>
<evidence type="ECO:0000256" key="2">
    <source>
        <dbReference type="ARBA" id="ARBA00022679"/>
    </source>
</evidence>
<dbReference type="InterPro" id="IPR029063">
    <property type="entry name" value="SAM-dependent_MTases_sf"/>
</dbReference>
<reference evidence="3" key="1">
    <citation type="submission" date="2020-07" db="EMBL/GenBank/DDBJ databases">
        <title>Huge and variable diversity of episymbiotic CPR bacteria and DPANN archaea in groundwater ecosystems.</title>
        <authorList>
            <person name="He C.Y."/>
            <person name="Keren R."/>
            <person name="Whittaker M."/>
            <person name="Farag I.F."/>
            <person name="Doudna J."/>
            <person name="Cate J.H.D."/>
            <person name="Banfield J.F."/>
        </authorList>
    </citation>
    <scope>NUCLEOTIDE SEQUENCE</scope>
    <source>
        <strain evidence="3">NC_groundwater_1664_Pr3_B-0.1um_52_9</strain>
    </source>
</reference>
<sequence length="186" mass="20200">MRIIAGRFKGVRLVSPRHKGVRPTADRVREALFSTLGQAVIGSRILDLFAGTGALGFEALSRGAQFAAFSDDDRQAVELLRRNAELLGIAEQVKILSLNALTALKKLAERHEKFGIVFVDPPYGSDWIGKVTFDPNLPTVIEPAGLLVIETDSGNAPQAPPQFQKVFSRKYGGTLVEIFHFGPAST</sequence>
<dbReference type="CDD" id="cd02440">
    <property type="entry name" value="AdoMet_MTases"/>
    <property type="match status" value="1"/>
</dbReference>
<dbReference type="GO" id="GO:0052913">
    <property type="term" value="F:16S rRNA (guanine(966)-N(2))-methyltransferase activity"/>
    <property type="evidence" value="ECO:0007669"/>
    <property type="project" value="UniProtKB-EC"/>
</dbReference>
<dbReference type="PROSITE" id="PS00092">
    <property type="entry name" value="N6_MTASE"/>
    <property type="match status" value="1"/>
</dbReference>
<comment type="caution">
    <text evidence="3">The sequence shown here is derived from an EMBL/GenBank/DDBJ whole genome shotgun (WGS) entry which is preliminary data.</text>
</comment>
<protein>
    <submittedName>
        <fullName evidence="3">16S rRNA (Guanine(966)-N(2))-methyltransferase RsmD</fullName>
        <ecNumber evidence="3">2.1.1.171</ecNumber>
    </submittedName>
</protein>
<dbReference type="SUPFAM" id="SSF53335">
    <property type="entry name" value="S-adenosyl-L-methionine-dependent methyltransferases"/>
    <property type="match status" value="1"/>
</dbReference>
<organism evidence="3 4">
    <name type="scientific">Desulfomonile tiedjei</name>
    <dbReference type="NCBI Taxonomy" id="2358"/>
    <lineage>
        <taxon>Bacteria</taxon>
        <taxon>Pseudomonadati</taxon>
        <taxon>Thermodesulfobacteriota</taxon>
        <taxon>Desulfomonilia</taxon>
        <taxon>Desulfomonilales</taxon>
        <taxon>Desulfomonilaceae</taxon>
        <taxon>Desulfomonile</taxon>
    </lineage>
</organism>
<dbReference type="Pfam" id="PF03602">
    <property type="entry name" value="Cons_hypoth95"/>
    <property type="match status" value="1"/>
</dbReference>
<dbReference type="EMBL" id="JACRDE010000464">
    <property type="protein sequence ID" value="MBI5251338.1"/>
    <property type="molecule type" value="Genomic_DNA"/>
</dbReference>
<dbReference type="InterPro" id="IPR002052">
    <property type="entry name" value="DNA_methylase_N6_adenine_CS"/>
</dbReference>
<dbReference type="PANTHER" id="PTHR43542:SF1">
    <property type="entry name" value="METHYLTRANSFERASE"/>
    <property type="match status" value="1"/>
</dbReference>
<name>A0A9D6Z1Q7_9BACT</name>
<dbReference type="EC" id="2.1.1.171" evidence="3"/>
<dbReference type="AlphaFoldDB" id="A0A9D6Z1Q7"/>
<evidence type="ECO:0000256" key="1">
    <source>
        <dbReference type="ARBA" id="ARBA00022603"/>
    </source>
</evidence>
<dbReference type="InterPro" id="IPR004398">
    <property type="entry name" value="RNA_MeTrfase_RsmD"/>
</dbReference>
<dbReference type="PANTHER" id="PTHR43542">
    <property type="entry name" value="METHYLTRANSFERASE"/>
    <property type="match status" value="1"/>
</dbReference>
<dbReference type="Gene3D" id="3.40.50.150">
    <property type="entry name" value="Vaccinia Virus protein VP39"/>
    <property type="match status" value="1"/>
</dbReference>
<dbReference type="Proteomes" id="UP000807825">
    <property type="component" value="Unassembled WGS sequence"/>
</dbReference>
<dbReference type="NCBIfam" id="TIGR00095">
    <property type="entry name" value="16S rRNA (guanine(966)-N(2))-methyltransferase RsmD"/>
    <property type="match status" value="1"/>
</dbReference>
<accession>A0A9D6Z1Q7</accession>
<gene>
    <name evidence="3" type="primary">rsmD</name>
    <name evidence="3" type="ORF">HY912_17760</name>
</gene>